<reference evidence="20 21" key="1">
    <citation type="submission" date="2023-11" db="EMBL/GenBank/DDBJ databases">
        <title>Halocaridina rubra genome assembly.</title>
        <authorList>
            <person name="Smith C."/>
        </authorList>
    </citation>
    <scope>NUCLEOTIDE SEQUENCE [LARGE SCALE GENOMIC DNA]</scope>
    <source>
        <strain evidence="20">EP-1</strain>
        <tissue evidence="20">Whole</tissue>
    </source>
</reference>
<comment type="caution">
    <text evidence="20">The sequence shown here is derived from an EMBL/GenBank/DDBJ whole genome shotgun (WGS) entry which is preliminary data.</text>
</comment>
<dbReference type="GO" id="GO:0000049">
    <property type="term" value="F:tRNA binding"/>
    <property type="evidence" value="ECO:0007669"/>
    <property type="project" value="InterPro"/>
</dbReference>
<dbReference type="Proteomes" id="UP001381693">
    <property type="component" value="Unassembled WGS sequence"/>
</dbReference>
<dbReference type="InterPro" id="IPR001412">
    <property type="entry name" value="aa-tRNA-synth_I_CS"/>
</dbReference>
<protein>
    <recommendedName>
        <fullName evidence="11">Nondiscriminating glutamyl-tRNA synthetase EARS2, mitochondrial</fullName>
        <ecNumber evidence="3">6.1.1.17</ecNumber>
        <ecNumber evidence="10">6.1.1.24</ecNumber>
    </recommendedName>
    <alternativeName>
        <fullName evidence="13">Glutamate--tRNA(Gln) ligase EARS2, mitochondrial</fullName>
    </alternativeName>
    <alternativeName>
        <fullName evidence="9">Glutamyl-tRNA synthetase</fullName>
    </alternativeName>
    <alternativeName>
        <fullName evidence="12">Mitochondrial glutamyl-tRNA synthetase</fullName>
    </alternativeName>
</protein>
<dbReference type="HAMAP" id="MF_00022">
    <property type="entry name" value="Glu_tRNA_synth_type1"/>
    <property type="match status" value="1"/>
</dbReference>
<organism evidence="20 21">
    <name type="scientific">Halocaridina rubra</name>
    <name type="common">Hawaiian red shrimp</name>
    <dbReference type="NCBI Taxonomy" id="373956"/>
    <lineage>
        <taxon>Eukaryota</taxon>
        <taxon>Metazoa</taxon>
        <taxon>Ecdysozoa</taxon>
        <taxon>Arthropoda</taxon>
        <taxon>Crustacea</taxon>
        <taxon>Multicrustacea</taxon>
        <taxon>Malacostraca</taxon>
        <taxon>Eumalacostraca</taxon>
        <taxon>Eucarida</taxon>
        <taxon>Decapoda</taxon>
        <taxon>Pleocyemata</taxon>
        <taxon>Caridea</taxon>
        <taxon>Atyoidea</taxon>
        <taxon>Atyidae</taxon>
        <taxon>Halocaridina</taxon>
    </lineage>
</organism>
<comment type="subcellular location">
    <subcellularLocation>
        <location evidence="1">Mitochondrion</location>
    </subcellularLocation>
</comment>
<feature type="domain" description="Glutamyl/glutaminyl-tRNA synthetase class Ib catalytic" evidence="18">
    <location>
        <begin position="38"/>
        <end position="352"/>
    </location>
</feature>
<dbReference type="Gene3D" id="1.10.10.350">
    <property type="match status" value="1"/>
</dbReference>
<dbReference type="InterPro" id="IPR049940">
    <property type="entry name" value="GluQ/Sye"/>
</dbReference>
<evidence type="ECO:0000256" key="8">
    <source>
        <dbReference type="ARBA" id="ARBA00023146"/>
    </source>
</evidence>
<evidence type="ECO:0000256" key="15">
    <source>
        <dbReference type="ARBA" id="ARBA00047479"/>
    </source>
</evidence>
<comment type="catalytic activity">
    <reaction evidence="16">
        <text>tRNA(Gln) + L-glutamate + ATP = L-glutamyl-tRNA(Gln) + AMP + diphosphate</text>
        <dbReference type="Rhea" id="RHEA:64612"/>
        <dbReference type="Rhea" id="RHEA-COMP:9662"/>
        <dbReference type="Rhea" id="RHEA-COMP:9684"/>
        <dbReference type="ChEBI" id="CHEBI:29985"/>
        <dbReference type="ChEBI" id="CHEBI:30616"/>
        <dbReference type="ChEBI" id="CHEBI:33019"/>
        <dbReference type="ChEBI" id="CHEBI:78442"/>
        <dbReference type="ChEBI" id="CHEBI:78520"/>
        <dbReference type="ChEBI" id="CHEBI:456215"/>
    </reaction>
    <physiologicalReaction direction="left-to-right" evidence="16">
        <dbReference type="Rhea" id="RHEA:64613"/>
    </physiologicalReaction>
</comment>
<dbReference type="Pfam" id="PF00749">
    <property type="entry name" value="tRNA-synt_1c"/>
    <property type="match status" value="1"/>
</dbReference>
<dbReference type="SUPFAM" id="SSF52374">
    <property type="entry name" value="Nucleotidylyl transferase"/>
    <property type="match status" value="1"/>
</dbReference>
<evidence type="ECO:0000256" key="10">
    <source>
        <dbReference type="ARBA" id="ARBA00044054"/>
    </source>
</evidence>
<keyword evidence="4 17" id="KW-0436">Ligase</keyword>
<evidence type="ECO:0000313" key="21">
    <source>
        <dbReference type="Proteomes" id="UP001381693"/>
    </source>
</evidence>
<evidence type="ECO:0000256" key="1">
    <source>
        <dbReference type="ARBA" id="ARBA00004173"/>
    </source>
</evidence>
<evidence type="ECO:0000256" key="2">
    <source>
        <dbReference type="ARBA" id="ARBA00007894"/>
    </source>
</evidence>
<gene>
    <name evidence="20" type="primary">EARS2</name>
    <name evidence="20" type="ORF">SK128_026623</name>
</gene>
<dbReference type="EC" id="6.1.1.24" evidence="10"/>
<dbReference type="SUPFAM" id="SSF48163">
    <property type="entry name" value="An anticodon-binding domain of class I aminoacyl-tRNA synthetases"/>
    <property type="match status" value="1"/>
</dbReference>
<dbReference type="EC" id="6.1.1.17" evidence="3"/>
<evidence type="ECO:0000256" key="6">
    <source>
        <dbReference type="ARBA" id="ARBA00022840"/>
    </source>
</evidence>
<comment type="catalytic activity">
    <reaction evidence="14">
        <text>tRNA(Glu) + L-glutamate + ATP = L-glutamyl-tRNA(Glu) + AMP + diphosphate</text>
        <dbReference type="Rhea" id="RHEA:23540"/>
        <dbReference type="Rhea" id="RHEA-COMP:9663"/>
        <dbReference type="Rhea" id="RHEA-COMP:9680"/>
        <dbReference type="ChEBI" id="CHEBI:29985"/>
        <dbReference type="ChEBI" id="CHEBI:30616"/>
        <dbReference type="ChEBI" id="CHEBI:33019"/>
        <dbReference type="ChEBI" id="CHEBI:78442"/>
        <dbReference type="ChEBI" id="CHEBI:78520"/>
        <dbReference type="ChEBI" id="CHEBI:456215"/>
        <dbReference type="EC" id="6.1.1.17"/>
    </reaction>
    <physiologicalReaction direction="left-to-right" evidence="14">
        <dbReference type="Rhea" id="RHEA:23541"/>
    </physiologicalReaction>
</comment>
<dbReference type="GO" id="GO:0005524">
    <property type="term" value="F:ATP binding"/>
    <property type="evidence" value="ECO:0007669"/>
    <property type="project" value="UniProtKB-KW"/>
</dbReference>
<keyword evidence="7 17" id="KW-0648">Protein biosynthesis</keyword>
<dbReference type="InterPro" id="IPR004527">
    <property type="entry name" value="Glu-tRNA-ligase_bac/mito"/>
</dbReference>
<keyword evidence="6 17" id="KW-0067">ATP-binding</keyword>
<evidence type="ECO:0000256" key="14">
    <source>
        <dbReference type="ARBA" id="ARBA00047366"/>
    </source>
</evidence>
<evidence type="ECO:0000259" key="19">
    <source>
        <dbReference type="Pfam" id="PF19269"/>
    </source>
</evidence>
<evidence type="ECO:0000256" key="17">
    <source>
        <dbReference type="RuleBase" id="RU363037"/>
    </source>
</evidence>
<comment type="similarity">
    <text evidence="2">Belongs to the class-I aminoacyl-tRNA synthetase family. Glutamate--tRNA ligase type 1 subfamily.</text>
</comment>
<dbReference type="EMBL" id="JAXCGZ010017135">
    <property type="protein sequence ID" value="KAK7068738.1"/>
    <property type="molecule type" value="Genomic_DNA"/>
</dbReference>
<comment type="catalytic activity">
    <reaction evidence="15">
        <text>tRNA(Glx) + L-glutamate + ATP = L-glutamyl-tRNA(Glx) + AMP + diphosphate</text>
        <dbReference type="Rhea" id="RHEA:18397"/>
        <dbReference type="Rhea" id="RHEA-COMP:9713"/>
        <dbReference type="Rhea" id="RHEA-COMP:9716"/>
        <dbReference type="ChEBI" id="CHEBI:29985"/>
        <dbReference type="ChEBI" id="CHEBI:30616"/>
        <dbReference type="ChEBI" id="CHEBI:33019"/>
        <dbReference type="ChEBI" id="CHEBI:78442"/>
        <dbReference type="ChEBI" id="CHEBI:78520"/>
        <dbReference type="ChEBI" id="CHEBI:456215"/>
        <dbReference type="EC" id="6.1.1.24"/>
    </reaction>
    <physiologicalReaction direction="left-to-right" evidence="15">
        <dbReference type="Rhea" id="RHEA:18398"/>
    </physiologicalReaction>
</comment>
<dbReference type="PROSITE" id="PS00178">
    <property type="entry name" value="AA_TRNA_LIGASE_I"/>
    <property type="match status" value="1"/>
</dbReference>
<dbReference type="PANTHER" id="PTHR43311">
    <property type="entry name" value="GLUTAMATE--TRNA LIGASE"/>
    <property type="match status" value="1"/>
</dbReference>
<dbReference type="GO" id="GO:0005739">
    <property type="term" value="C:mitochondrion"/>
    <property type="evidence" value="ECO:0007669"/>
    <property type="project" value="UniProtKB-SubCell"/>
</dbReference>
<dbReference type="InterPro" id="IPR020751">
    <property type="entry name" value="aa-tRNA-synth_I_codon-bd_sub2"/>
</dbReference>
<dbReference type="NCBIfam" id="TIGR00464">
    <property type="entry name" value="gltX_bact"/>
    <property type="match status" value="1"/>
</dbReference>
<dbReference type="PANTHER" id="PTHR43311:SF2">
    <property type="entry name" value="GLUTAMATE--TRNA LIGASE, MITOCHONDRIAL-RELATED"/>
    <property type="match status" value="1"/>
</dbReference>
<keyword evidence="8 17" id="KW-0030">Aminoacyl-tRNA synthetase</keyword>
<dbReference type="GO" id="GO:0050561">
    <property type="term" value="F:glutamate-tRNA(Gln) ligase activity"/>
    <property type="evidence" value="ECO:0007669"/>
    <property type="project" value="UniProtKB-EC"/>
</dbReference>
<dbReference type="Gene3D" id="3.40.50.620">
    <property type="entry name" value="HUPs"/>
    <property type="match status" value="1"/>
</dbReference>
<evidence type="ECO:0000256" key="13">
    <source>
        <dbReference type="ARBA" id="ARBA00044313"/>
    </source>
</evidence>
<evidence type="ECO:0000256" key="11">
    <source>
        <dbReference type="ARBA" id="ARBA00044142"/>
    </source>
</evidence>
<dbReference type="FunFam" id="3.40.50.620:FF:000045">
    <property type="entry name" value="Glutamate--tRNA ligase, mitochondrial"/>
    <property type="match status" value="1"/>
</dbReference>
<proteinExistence type="inferred from homology"/>
<dbReference type="InterPro" id="IPR014729">
    <property type="entry name" value="Rossmann-like_a/b/a_fold"/>
</dbReference>
<evidence type="ECO:0000256" key="9">
    <source>
        <dbReference type="ARBA" id="ARBA00030865"/>
    </source>
</evidence>
<keyword evidence="5 17" id="KW-0547">Nucleotide-binding</keyword>
<evidence type="ECO:0000256" key="4">
    <source>
        <dbReference type="ARBA" id="ARBA00022598"/>
    </source>
</evidence>
<dbReference type="GO" id="GO:0004818">
    <property type="term" value="F:glutamate-tRNA ligase activity"/>
    <property type="evidence" value="ECO:0007669"/>
    <property type="project" value="UniProtKB-EC"/>
</dbReference>
<sequence>MPWHMLKHHRSRTLKMLILLKEYCYVQKTVTARNFHSEIRVRFAPSPTGYLHLGGLRTALYNYLFARSNGGKFILRIEDTDQTRLVTKAAERLESILKWAEINADESPIVGGSVGPYVQSQRIDIYQDHVDKLLENGTAYKCFCTEMRLNLLKKDLQRRGETMKYDNRCRHLSSDKIMKLEATLTPYCIRFKLEDIQEPFQDLVYGPILNNIAEQEGDPIILKTDGYPTYHFANVVDDHLMGISHVLRGVEWQVSTPKHLLLYKAFGWDPPKFGHLPLIKNSDGTKLSKRQGDLHVETLKSKGYSAKSVLNFVTNIGGGFDDKEHNLLHSIEELVEKFNLGRINPNSCKLEMEKLLQFSQMDLLQQLENPVKMNILVKKLQVLLQDTYGEKLASNVIREEVLSPENIKKILLWSRNRICKVEDLLTEEFSYIWVVPQDLSLDKLAAMPFSPVNVLSSLIDKVSSIPDDDFSAEVISRNVRAVGKNNGLKVPAIMSLVRRSVSGLKQGPPVGEMLEILGKESSIERLKHARSLLL</sequence>
<dbReference type="GO" id="GO:0008270">
    <property type="term" value="F:zinc ion binding"/>
    <property type="evidence" value="ECO:0007669"/>
    <property type="project" value="InterPro"/>
</dbReference>
<dbReference type="InterPro" id="IPR000924">
    <property type="entry name" value="Glu/Gln-tRNA-synth"/>
</dbReference>
<keyword evidence="21" id="KW-1185">Reference proteome</keyword>
<dbReference type="InterPro" id="IPR045462">
    <property type="entry name" value="aa-tRNA-synth_I_cd-bd"/>
</dbReference>
<dbReference type="GO" id="GO:0006424">
    <property type="term" value="P:glutamyl-tRNA aminoacylation"/>
    <property type="evidence" value="ECO:0007669"/>
    <property type="project" value="InterPro"/>
</dbReference>
<dbReference type="AlphaFoldDB" id="A0AAN8ZYN6"/>
<dbReference type="Pfam" id="PF19269">
    <property type="entry name" value="Anticodon_2"/>
    <property type="match status" value="1"/>
</dbReference>
<dbReference type="InterPro" id="IPR020058">
    <property type="entry name" value="Glu/Gln-tRNA-synth_Ib_cat-dom"/>
</dbReference>
<dbReference type="CDD" id="cd00808">
    <property type="entry name" value="GluRS_core"/>
    <property type="match status" value="1"/>
</dbReference>
<evidence type="ECO:0000256" key="16">
    <source>
        <dbReference type="ARBA" id="ARBA00047689"/>
    </source>
</evidence>
<dbReference type="PRINTS" id="PR00987">
    <property type="entry name" value="TRNASYNTHGLU"/>
</dbReference>
<feature type="domain" description="Aminoacyl-tRNA synthetase class I anticodon-binding" evidence="19">
    <location>
        <begin position="400"/>
        <end position="529"/>
    </location>
</feature>
<evidence type="ECO:0000259" key="18">
    <source>
        <dbReference type="Pfam" id="PF00749"/>
    </source>
</evidence>
<evidence type="ECO:0000256" key="3">
    <source>
        <dbReference type="ARBA" id="ARBA00012835"/>
    </source>
</evidence>
<evidence type="ECO:0000256" key="12">
    <source>
        <dbReference type="ARBA" id="ARBA00044251"/>
    </source>
</evidence>
<dbReference type="InterPro" id="IPR033910">
    <property type="entry name" value="GluRS_core"/>
</dbReference>
<evidence type="ECO:0000256" key="7">
    <source>
        <dbReference type="ARBA" id="ARBA00022917"/>
    </source>
</evidence>
<evidence type="ECO:0000313" key="20">
    <source>
        <dbReference type="EMBL" id="KAK7068738.1"/>
    </source>
</evidence>
<accession>A0AAN8ZYN6</accession>
<dbReference type="InterPro" id="IPR008925">
    <property type="entry name" value="aa_tRNA-synth_I_cd-bd_sf"/>
</dbReference>
<name>A0AAN8ZYN6_HALRR</name>
<evidence type="ECO:0000256" key="5">
    <source>
        <dbReference type="ARBA" id="ARBA00022741"/>
    </source>
</evidence>